<dbReference type="Proteomes" id="UP000217790">
    <property type="component" value="Unassembled WGS sequence"/>
</dbReference>
<dbReference type="AlphaFoldDB" id="A0A2H3CKK9"/>
<keyword evidence="3" id="KW-1185">Reference proteome</keyword>
<reference evidence="3" key="1">
    <citation type="journal article" date="2017" name="Nat. Ecol. Evol.">
        <title>Genome expansion and lineage-specific genetic innovations in the forest pathogenic fungi Armillaria.</title>
        <authorList>
            <person name="Sipos G."/>
            <person name="Prasanna A.N."/>
            <person name="Walter M.C."/>
            <person name="O'Connor E."/>
            <person name="Balint B."/>
            <person name="Krizsan K."/>
            <person name="Kiss B."/>
            <person name="Hess J."/>
            <person name="Varga T."/>
            <person name="Slot J."/>
            <person name="Riley R."/>
            <person name="Boka B."/>
            <person name="Rigling D."/>
            <person name="Barry K."/>
            <person name="Lee J."/>
            <person name="Mihaltcheva S."/>
            <person name="LaButti K."/>
            <person name="Lipzen A."/>
            <person name="Waldron R."/>
            <person name="Moloney N.M."/>
            <person name="Sperisen C."/>
            <person name="Kredics L."/>
            <person name="Vagvoelgyi C."/>
            <person name="Patrignani A."/>
            <person name="Fitzpatrick D."/>
            <person name="Nagy I."/>
            <person name="Doyle S."/>
            <person name="Anderson J.B."/>
            <person name="Grigoriev I.V."/>
            <person name="Gueldener U."/>
            <person name="Muensterkoetter M."/>
            <person name="Nagy L.G."/>
        </authorList>
    </citation>
    <scope>NUCLEOTIDE SEQUENCE [LARGE SCALE GENOMIC DNA]</scope>
    <source>
        <strain evidence="3">Ar21-2</strain>
    </source>
</reference>
<name>A0A2H3CKK9_ARMGA</name>
<sequence length="210" mass="22730">MSFPLPPNSLPAPELYVFPCLQDDKNWLDKNGNFKTEELDLSPMRKNKWLEELFQPSWDGTLEGKASPSDVSSSQGSEGVSNPKGALIPMSRSVDTCSQAKVDAYIPWPGVNNACNINMPNMDPLVSPDFFQHLASIVEEKLVAHQNSSSLSLSSTVSTMTSPSTLPSPPALLVSECNGNTPVSSDDTAVNPIQCSLVFADGQVLRVTFR</sequence>
<gene>
    <name evidence="2" type="ORF">ARMGADRAFT_1037740</name>
</gene>
<dbReference type="EMBL" id="KZ293705">
    <property type="protein sequence ID" value="PBK83565.1"/>
    <property type="molecule type" value="Genomic_DNA"/>
</dbReference>
<dbReference type="InParanoid" id="A0A2H3CKK9"/>
<accession>A0A2H3CKK9</accession>
<organism evidence="2 3">
    <name type="scientific">Armillaria gallica</name>
    <name type="common">Bulbous honey fungus</name>
    <name type="synonym">Armillaria bulbosa</name>
    <dbReference type="NCBI Taxonomy" id="47427"/>
    <lineage>
        <taxon>Eukaryota</taxon>
        <taxon>Fungi</taxon>
        <taxon>Dikarya</taxon>
        <taxon>Basidiomycota</taxon>
        <taxon>Agaricomycotina</taxon>
        <taxon>Agaricomycetes</taxon>
        <taxon>Agaricomycetidae</taxon>
        <taxon>Agaricales</taxon>
        <taxon>Marasmiineae</taxon>
        <taxon>Physalacriaceae</taxon>
        <taxon>Armillaria</taxon>
    </lineage>
</organism>
<feature type="region of interest" description="Disordered" evidence="1">
    <location>
        <begin position="61"/>
        <end position="86"/>
    </location>
</feature>
<evidence type="ECO:0000313" key="3">
    <source>
        <dbReference type="Proteomes" id="UP000217790"/>
    </source>
</evidence>
<evidence type="ECO:0000256" key="1">
    <source>
        <dbReference type="SAM" id="MobiDB-lite"/>
    </source>
</evidence>
<protein>
    <submittedName>
        <fullName evidence="2">Uncharacterized protein</fullName>
    </submittedName>
</protein>
<proteinExistence type="predicted"/>
<feature type="compositionally biased region" description="Polar residues" evidence="1">
    <location>
        <begin position="69"/>
        <end position="80"/>
    </location>
</feature>
<evidence type="ECO:0000313" key="2">
    <source>
        <dbReference type="EMBL" id="PBK83565.1"/>
    </source>
</evidence>